<dbReference type="EMBL" id="CP007028">
    <property type="protein sequence ID" value="AHE96038.1"/>
    <property type="molecule type" value="Genomic_DNA"/>
</dbReference>
<keyword evidence="2" id="KW-1185">Reference proteome</keyword>
<dbReference type="AlphaFoldDB" id="W0DG68"/>
<dbReference type="HOGENOM" id="CLU_1694683_0_0_0"/>
<evidence type="ECO:0000313" key="1">
    <source>
        <dbReference type="EMBL" id="AHE96038.1"/>
    </source>
</evidence>
<dbReference type="OrthoDB" id="14966at2"/>
<accession>W0DG68</accession>
<evidence type="ECO:0000313" key="2">
    <source>
        <dbReference type="Proteomes" id="UP000018914"/>
    </source>
</evidence>
<dbReference type="RefSeq" id="WP_025306043.1">
    <property type="nucleotide sequence ID" value="NZ_CP007028.1"/>
</dbReference>
<protein>
    <submittedName>
        <fullName evidence="1">Uncharacterized protein</fullName>
    </submittedName>
</protein>
<reference evidence="1 2" key="1">
    <citation type="submission" date="2013-12" db="EMBL/GenBank/DDBJ databases">
        <authorList>
            <consortium name="DOE Joint Genome Institute"/>
            <person name="Eisen J."/>
            <person name="Huntemann M."/>
            <person name="Han J."/>
            <person name="Chen A."/>
            <person name="Kyrpides N."/>
            <person name="Mavromatis K."/>
            <person name="Markowitz V."/>
            <person name="Palaniappan K."/>
            <person name="Ivanova N."/>
            <person name="Schaumberg A."/>
            <person name="Pati A."/>
            <person name="Liolios K."/>
            <person name="Nordberg H.P."/>
            <person name="Cantor M.N."/>
            <person name="Hua S.X."/>
            <person name="Woyke T."/>
        </authorList>
    </citation>
    <scope>NUCLEOTIDE SEQUENCE [LARGE SCALE GENOMIC DNA]</scope>
    <source>
        <strain evidence="1 2">DSM 23557</strain>
    </source>
</reference>
<organism evidence="2">
    <name type="scientific">Thermocrinis ruber</name>
    <dbReference type="NCBI Taxonomy" id="75906"/>
    <lineage>
        <taxon>Bacteria</taxon>
        <taxon>Pseudomonadati</taxon>
        <taxon>Aquificota</taxon>
        <taxon>Aquificia</taxon>
        <taxon>Aquificales</taxon>
        <taxon>Aquificaceae</taxon>
        <taxon>Thermocrinis</taxon>
    </lineage>
</organism>
<dbReference type="KEGG" id="trd:THERU_04355"/>
<gene>
    <name evidence="1" type="ORF">THERU_04355</name>
</gene>
<sequence length="155" mass="18636">MEVGFSNSFFQQLQELVRQRKELEGKKFLGIFDKANLRVIEELLKTDLGTHKRERRPFVGYFYSKWLFVCFLTRENHGNVMRVDLSLCNKKKECSKLQNISYIFQDRKRRGFYLYRLPKDLIKDYTFCGFCKDLEHIDKLDVIEVKDDGLQRAFN</sequence>
<dbReference type="STRING" id="75906.THERU_04355"/>
<name>W0DG68_9AQUI</name>
<dbReference type="Proteomes" id="UP000018914">
    <property type="component" value="Chromosome"/>
</dbReference>
<proteinExistence type="predicted"/>